<evidence type="ECO:0000256" key="6">
    <source>
        <dbReference type="ARBA" id="ARBA00022989"/>
    </source>
</evidence>
<keyword evidence="7 8" id="KW-0472">Membrane</keyword>
<dbReference type="Pfam" id="PF00892">
    <property type="entry name" value="EamA"/>
    <property type="match status" value="2"/>
</dbReference>
<reference evidence="10 11" key="1">
    <citation type="submission" date="2018-05" db="EMBL/GenBank/DDBJ databases">
        <title>Genomic Encyclopedia of Type Strains, Phase IV (KMG-IV): sequencing the most valuable type-strain genomes for metagenomic binning, comparative biology and taxonomic classification.</title>
        <authorList>
            <person name="Goeker M."/>
        </authorList>
    </citation>
    <scope>NUCLEOTIDE SEQUENCE [LARGE SCALE GENOMIC DNA]</scope>
    <source>
        <strain evidence="10 11">DSM 16791</strain>
    </source>
</reference>
<feature type="transmembrane region" description="Helical" evidence="8">
    <location>
        <begin position="282"/>
        <end position="303"/>
    </location>
</feature>
<keyword evidence="4" id="KW-1003">Cell membrane</keyword>
<feature type="domain" description="EamA" evidence="9">
    <location>
        <begin position="24"/>
        <end position="158"/>
    </location>
</feature>
<gene>
    <name evidence="10" type="ORF">DFR52_10430</name>
</gene>
<evidence type="ECO:0000256" key="3">
    <source>
        <dbReference type="ARBA" id="ARBA00022448"/>
    </source>
</evidence>
<keyword evidence="11" id="KW-1185">Reference proteome</keyword>
<feature type="transmembrane region" description="Helical" evidence="8">
    <location>
        <begin position="58"/>
        <end position="75"/>
    </location>
</feature>
<evidence type="ECO:0000313" key="10">
    <source>
        <dbReference type="EMBL" id="PWV98741.1"/>
    </source>
</evidence>
<comment type="similarity">
    <text evidence="2">Belongs to the EamA transporter family.</text>
</comment>
<feature type="transmembrane region" description="Helical" evidence="8">
    <location>
        <begin position="194"/>
        <end position="212"/>
    </location>
</feature>
<dbReference type="PANTHER" id="PTHR22911:SF137">
    <property type="entry name" value="SOLUTE CARRIER FAMILY 35 MEMBER G2-RELATED"/>
    <property type="match status" value="1"/>
</dbReference>
<feature type="transmembrane region" description="Helical" evidence="8">
    <location>
        <begin position="165"/>
        <end position="182"/>
    </location>
</feature>
<organism evidence="10 11">
    <name type="scientific">Hoeflea marina</name>
    <dbReference type="NCBI Taxonomy" id="274592"/>
    <lineage>
        <taxon>Bacteria</taxon>
        <taxon>Pseudomonadati</taxon>
        <taxon>Pseudomonadota</taxon>
        <taxon>Alphaproteobacteria</taxon>
        <taxon>Hyphomicrobiales</taxon>
        <taxon>Rhizobiaceae</taxon>
        <taxon>Hoeflea</taxon>
    </lineage>
</organism>
<accession>A0A317PEY4</accession>
<evidence type="ECO:0000313" key="11">
    <source>
        <dbReference type="Proteomes" id="UP000246352"/>
    </source>
</evidence>
<feature type="transmembrane region" description="Helical" evidence="8">
    <location>
        <begin position="119"/>
        <end position="136"/>
    </location>
</feature>
<proteinExistence type="inferred from homology"/>
<dbReference type="InterPro" id="IPR037185">
    <property type="entry name" value="EmrE-like"/>
</dbReference>
<dbReference type="InterPro" id="IPR004626">
    <property type="entry name" value="RarD"/>
</dbReference>
<feature type="domain" description="EamA" evidence="9">
    <location>
        <begin position="170"/>
        <end position="298"/>
    </location>
</feature>
<evidence type="ECO:0000259" key="9">
    <source>
        <dbReference type="Pfam" id="PF00892"/>
    </source>
</evidence>
<dbReference type="EMBL" id="QGTR01000004">
    <property type="protein sequence ID" value="PWV98741.1"/>
    <property type="molecule type" value="Genomic_DNA"/>
</dbReference>
<evidence type="ECO:0000256" key="8">
    <source>
        <dbReference type="SAM" id="Phobius"/>
    </source>
</evidence>
<dbReference type="Proteomes" id="UP000246352">
    <property type="component" value="Unassembled WGS sequence"/>
</dbReference>
<dbReference type="SUPFAM" id="SSF103481">
    <property type="entry name" value="Multidrug resistance efflux transporter EmrE"/>
    <property type="match status" value="2"/>
</dbReference>
<comment type="subcellular location">
    <subcellularLocation>
        <location evidence="1">Cell membrane</location>
        <topology evidence="1">Multi-pass membrane protein</topology>
    </subcellularLocation>
</comment>
<dbReference type="InterPro" id="IPR000620">
    <property type="entry name" value="EamA_dom"/>
</dbReference>
<sequence>MAQDTAEPVIIAPVKPADQDTLRGFGFALTAYLLWGFLPFFMKAVAHIPATEVVAHRIVWSVPIAGAVLLWLGRTNDIKVALRTPRTMLMAVLTAALITLNWGIYVWAIGADRTVETALGYYINPLFSVFLGAVLLKEKLDLAQKAAIALAVVAVAVLASEAGGLPWVSIGLALSWGFYAFFRKTLPVGPNQGFFLEILVLFVPSLGYIIYLQSTGQGHFGSTGATDLVLLMGCGLVTAVPLLIYANGAKLLRLSTIGIMQYIAPTIIFVIAVFVFREPFGPAKMVAFALIWISLAIYSSSLLRQHRGRQRLAASERDEARREEARSRG</sequence>
<feature type="transmembrane region" description="Helical" evidence="8">
    <location>
        <begin position="224"/>
        <end position="245"/>
    </location>
</feature>
<name>A0A317PEY4_9HYPH</name>
<dbReference type="AlphaFoldDB" id="A0A317PEY4"/>
<dbReference type="PANTHER" id="PTHR22911">
    <property type="entry name" value="ACYL-MALONYL CONDENSING ENZYME-RELATED"/>
    <property type="match status" value="1"/>
</dbReference>
<evidence type="ECO:0000256" key="2">
    <source>
        <dbReference type="ARBA" id="ARBA00007362"/>
    </source>
</evidence>
<comment type="caution">
    <text evidence="10">The sequence shown here is derived from an EMBL/GenBank/DDBJ whole genome shotgun (WGS) entry which is preliminary data.</text>
</comment>
<feature type="transmembrane region" description="Helical" evidence="8">
    <location>
        <begin position="25"/>
        <end position="46"/>
    </location>
</feature>
<dbReference type="GO" id="GO:0005886">
    <property type="term" value="C:plasma membrane"/>
    <property type="evidence" value="ECO:0007669"/>
    <property type="project" value="UniProtKB-SubCell"/>
</dbReference>
<keyword evidence="5 8" id="KW-0812">Transmembrane</keyword>
<dbReference type="NCBIfam" id="TIGR00688">
    <property type="entry name" value="rarD"/>
    <property type="match status" value="1"/>
</dbReference>
<protein>
    <submittedName>
        <fullName evidence="10">Chloramphenicol-sensitive protein RarD</fullName>
    </submittedName>
</protein>
<keyword evidence="6 8" id="KW-1133">Transmembrane helix</keyword>
<evidence type="ECO:0000256" key="5">
    <source>
        <dbReference type="ARBA" id="ARBA00022692"/>
    </source>
</evidence>
<evidence type="ECO:0000256" key="4">
    <source>
        <dbReference type="ARBA" id="ARBA00022475"/>
    </source>
</evidence>
<feature type="transmembrane region" description="Helical" evidence="8">
    <location>
        <begin position="87"/>
        <end position="107"/>
    </location>
</feature>
<dbReference type="RefSeq" id="WP_110032926.1">
    <property type="nucleotide sequence ID" value="NZ_QGTR01000004.1"/>
</dbReference>
<keyword evidence="3" id="KW-0813">Transport</keyword>
<feature type="transmembrane region" description="Helical" evidence="8">
    <location>
        <begin position="257"/>
        <end position="276"/>
    </location>
</feature>
<evidence type="ECO:0000256" key="7">
    <source>
        <dbReference type="ARBA" id="ARBA00023136"/>
    </source>
</evidence>
<dbReference type="OrthoDB" id="369870at2"/>
<evidence type="ECO:0000256" key="1">
    <source>
        <dbReference type="ARBA" id="ARBA00004651"/>
    </source>
</evidence>